<gene>
    <name evidence="1" type="ORF">AFUS01_LOCUS7511</name>
</gene>
<protein>
    <submittedName>
        <fullName evidence="1">Uncharacterized protein</fullName>
    </submittedName>
</protein>
<sequence>SEDEVDIEEIIELDEEYLEEEMI</sequence>
<accession>A0A8J2JDE1</accession>
<reference evidence="1" key="1">
    <citation type="submission" date="2021-06" db="EMBL/GenBank/DDBJ databases">
        <authorList>
            <person name="Hodson N. C."/>
            <person name="Mongue J. A."/>
            <person name="Jaron S. K."/>
        </authorList>
    </citation>
    <scope>NUCLEOTIDE SEQUENCE</scope>
</reference>
<evidence type="ECO:0000313" key="1">
    <source>
        <dbReference type="EMBL" id="CAG7718090.1"/>
    </source>
</evidence>
<dbReference type="EMBL" id="CAJVCH010050767">
    <property type="protein sequence ID" value="CAG7718090.1"/>
    <property type="molecule type" value="Genomic_DNA"/>
</dbReference>
<evidence type="ECO:0000313" key="2">
    <source>
        <dbReference type="Proteomes" id="UP000708208"/>
    </source>
</evidence>
<comment type="caution">
    <text evidence="1">The sequence shown here is derived from an EMBL/GenBank/DDBJ whole genome shotgun (WGS) entry which is preliminary data.</text>
</comment>
<dbReference type="AlphaFoldDB" id="A0A8J2JDE1"/>
<proteinExistence type="predicted"/>
<keyword evidence="2" id="KW-1185">Reference proteome</keyword>
<dbReference type="Proteomes" id="UP000708208">
    <property type="component" value="Unassembled WGS sequence"/>
</dbReference>
<name>A0A8J2JDE1_9HEXA</name>
<organism evidence="1 2">
    <name type="scientific">Allacma fusca</name>
    <dbReference type="NCBI Taxonomy" id="39272"/>
    <lineage>
        <taxon>Eukaryota</taxon>
        <taxon>Metazoa</taxon>
        <taxon>Ecdysozoa</taxon>
        <taxon>Arthropoda</taxon>
        <taxon>Hexapoda</taxon>
        <taxon>Collembola</taxon>
        <taxon>Symphypleona</taxon>
        <taxon>Sminthuridae</taxon>
        <taxon>Allacma</taxon>
    </lineage>
</organism>
<feature type="non-terminal residue" evidence="1">
    <location>
        <position position="1"/>
    </location>
</feature>